<dbReference type="EC" id="1.1.1.133" evidence="3 6"/>
<protein>
    <recommendedName>
        <fullName evidence="4 6">dTDP-4-dehydrorhamnose reductase</fullName>
        <ecNumber evidence="3 6">1.1.1.133</ecNumber>
    </recommendedName>
</protein>
<dbReference type="AlphaFoldDB" id="A0A377JIE3"/>
<dbReference type="Gene3D" id="3.90.25.10">
    <property type="entry name" value="UDP-galactose 4-epimerase, domain 1"/>
    <property type="match status" value="1"/>
</dbReference>
<evidence type="ECO:0000256" key="1">
    <source>
        <dbReference type="ARBA" id="ARBA00004781"/>
    </source>
</evidence>
<sequence>MAKLLITGANGQVGFILSQKLRNESKHEVLALSHAELDITNKEAVSSIVDSFAPDVIINCAAYTDVDKAESKIKLAYDVNMNGVKYLAEAANKCNATILHISTDYVFDGGKTDKYTEKDIIHPISVYGSSKAKGDTILLSLSPKAIILRTSWVFGEHGNNFVKTILGLAKSKDTLAVVSDQIGGPTYAKDVATALIYIAEQIIEDGNIRYGIYNFAGKPCVSWYDFSKTIFEEAVSQNVLEKSPLVNAITTADYPTPAKRPLNSCLDLTKIQQVFGIQPSDWQAALKNIKAYIE</sequence>
<dbReference type="InterPro" id="IPR005913">
    <property type="entry name" value="dTDP_dehydrorham_reduct"/>
</dbReference>
<proteinExistence type="inferred from homology"/>
<comment type="cofactor">
    <cofactor evidence="6">
        <name>Mg(2+)</name>
        <dbReference type="ChEBI" id="CHEBI:18420"/>
    </cofactor>
    <text evidence="6">Binds 1 Mg(2+) ion per monomer.</text>
</comment>
<comment type="pathway">
    <text evidence="1 6">Carbohydrate biosynthesis; dTDP-L-rhamnose biosynthesis.</text>
</comment>
<evidence type="ECO:0000313" key="9">
    <source>
        <dbReference type="Proteomes" id="UP000254186"/>
    </source>
</evidence>
<evidence type="ECO:0000256" key="4">
    <source>
        <dbReference type="ARBA" id="ARBA00017099"/>
    </source>
</evidence>
<dbReference type="GO" id="GO:0009243">
    <property type="term" value="P:O antigen biosynthetic process"/>
    <property type="evidence" value="ECO:0007669"/>
    <property type="project" value="UniProtKB-UniPathway"/>
</dbReference>
<dbReference type="InterPro" id="IPR029903">
    <property type="entry name" value="RmlD-like-bd"/>
</dbReference>
<comment type="catalytic activity">
    <reaction evidence="5 6">
        <text>dTDP-beta-L-rhamnose + NADP(+) = dTDP-4-dehydro-beta-L-rhamnose + NADPH + H(+)</text>
        <dbReference type="Rhea" id="RHEA:21796"/>
        <dbReference type="ChEBI" id="CHEBI:15378"/>
        <dbReference type="ChEBI" id="CHEBI:57510"/>
        <dbReference type="ChEBI" id="CHEBI:57783"/>
        <dbReference type="ChEBI" id="CHEBI:58349"/>
        <dbReference type="ChEBI" id="CHEBI:62830"/>
        <dbReference type="EC" id="1.1.1.133"/>
    </reaction>
</comment>
<dbReference type="EMBL" id="UGHY01000002">
    <property type="protein sequence ID" value="STP05503.1"/>
    <property type="molecule type" value="Genomic_DNA"/>
</dbReference>
<dbReference type="RefSeq" id="WP_115180293.1">
    <property type="nucleotide sequence ID" value="NZ_UGHY01000002.1"/>
</dbReference>
<dbReference type="PANTHER" id="PTHR10491">
    <property type="entry name" value="DTDP-4-DEHYDRORHAMNOSE REDUCTASE"/>
    <property type="match status" value="1"/>
</dbReference>
<dbReference type="SUPFAM" id="SSF51735">
    <property type="entry name" value="NAD(P)-binding Rossmann-fold domains"/>
    <property type="match status" value="1"/>
</dbReference>
<evidence type="ECO:0000256" key="6">
    <source>
        <dbReference type="RuleBase" id="RU364082"/>
    </source>
</evidence>
<evidence type="ECO:0000259" key="7">
    <source>
        <dbReference type="Pfam" id="PF04321"/>
    </source>
</evidence>
<dbReference type="Proteomes" id="UP000254186">
    <property type="component" value="Unassembled WGS sequence"/>
</dbReference>
<gene>
    <name evidence="8" type="primary">rmlB</name>
    <name evidence="8" type="ORF">NCTC10672_01467</name>
</gene>
<dbReference type="UniPathway" id="UPA00281"/>
<dbReference type="NCBIfam" id="TIGR01214">
    <property type="entry name" value="rmlD"/>
    <property type="match status" value="1"/>
</dbReference>
<dbReference type="GO" id="GO:0019305">
    <property type="term" value="P:dTDP-rhamnose biosynthetic process"/>
    <property type="evidence" value="ECO:0007669"/>
    <property type="project" value="UniProtKB-UniPathway"/>
</dbReference>
<keyword evidence="6" id="KW-0521">NADP</keyword>
<dbReference type="InterPro" id="IPR036291">
    <property type="entry name" value="NAD(P)-bd_dom_sf"/>
</dbReference>
<dbReference type="GO" id="GO:0008831">
    <property type="term" value="F:dTDP-4-dehydrorhamnose reductase activity"/>
    <property type="evidence" value="ECO:0007669"/>
    <property type="project" value="UniProtKB-EC"/>
</dbReference>
<evidence type="ECO:0000256" key="5">
    <source>
        <dbReference type="ARBA" id="ARBA00048200"/>
    </source>
</evidence>
<accession>A0A377JIE3</accession>
<keyword evidence="6 8" id="KW-0560">Oxidoreductase</keyword>
<reference evidence="8 9" key="1">
    <citation type="submission" date="2018-06" db="EMBL/GenBank/DDBJ databases">
        <authorList>
            <consortium name="Pathogen Informatics"/>
            <person name="Doyle S."/>
        </authorList>
    </citation>
    <scope>NUCLEOTIDE SEQUENCE [LARGE SCALE GENOMIC DNA]</scope>
    <source>
        <strain evidence="8 9">NCTC10672</strain>
    </source>
</reference>
<dbReference type="UniPathway" id="UPA00124"/>
<organism evidence="8 9">
    <name type="scientific">Haemophilus parainfluenzae</name>
    <dbReference type="NCBI Taxonomy" id="729"/>
    <lineage>
        <taxon>Bacteria</taxon>
        <taxon>Pseudomonadati</taxon>
        <taxon>Pseudomonadota</taxon>
        <taxon>Gammaproteobacteria</taxon>
        <taxon>Pasteurellales</taxon>
        <taxon>Pasteurellaceae</taxon>
        <taxon>Haemophilus</taxon>
    </lineage>
</organism>
<name>A0A377JIE3_HAEPA</name>
<evidence type="ECO:0000256" key="2">
    <source>
        <dbReference type="ARBA" id="ARBA00010944"/>
    </source>
</evidence>
<feature type="domain" description="RmlD-like substrate binding" evidence="7">
    <location>
        <begin position="3"/>
        <end position="289"/>
    </location>
</feature>
<dbReference type="Pfam" id="PF04321">
    <property type="entry name" value="RmlD_sub_bind"/>
    <property type="match status" value="1"/>
</dbReference>
<comment type="function">
    <text evidence="6">Catalyzes the reduction of dTDP-6-deoxy-L-lyxo-4-hexulose to yield dTDP-L-rhamnose.</text>
</comment>
<evidence type="ECO:0000256" key="3">
    <source>
        <dbReference type="ARBA" id="ARBA00012929"/>
    </source>
</evidence>
<evidence type="ECO:0000313" key="8">
    <source>
        <dbReference type="EMBL" id="STP05503.1"/>
    </source>
</evidence>
<dbReference type="Gene3D" id="3.40.50.720">
    <property type="entry name" value="NAD(P)-binding Rossmann-like Domain"/>
    <property type="match status" value="1"/>
</dbReference>
<dbReference type="PANTHER" id="PTHR10491:SF4">
    <property type="entry name" value="METHIONINE ADENOSYLTRANSFERASE 2 SUBUNIT BETA"/>
    <property type="match status" value="1"/>
</dbReference>
<comment type="similarity">
    <text evidence="2 6">Belongs to the dTDP-4-dehydrorhamnose reductase family.</text>
</comment>
<dbReference type="CDD" id="cd05254">
    <property type="entry name" value="dTDP_HR_like_SDR_e"/>
    <property type="match status" value="1"/>
</dbReference>